<evidence type="ECO:0000256" key="6">
    <source>
        <dbReference type="SAM" id="MobiDB-lite"/>
    </source>
</evidence>
<dbReference type="InterPro" id="IPR009072">
    <property type="entry name" value="Histone-fold"/>
</dbReference>
<evidence type="ECO:0000313" key="8">
    <source>
        <dbReference type="Proteomes" id="UP001328107"/>
    </source>
</evidence>
<dbReference type="GO" id="GO:0003713">
    <property type="term" value="F:transcription coactivator activity"/>
    <property type="evidence" value="ECO:0007669"/>
    <property type="project" value="TreeGrafter"/>
</dbReference>
<dbReference type="Proteomes" id="UP001328107">
    <property type="component" value="Unassembled WGS sequence"/>
</dbReference>
<dbReference type="Pfam" id="PF02291">
    <property type="entry name" value="TFIID-31kDa"/>
    <property type="match status" value="1"/>
</dbReference>
<comment type="subcellular location">
    <subcellularLocation>
        <location evidence="1">Nucleus</location>
    </subcellularLocation>
</comment>
<dbReference type="GO" id="GO:0046982">
    <property type="term" value="F:protein heterodimerization activity"/>
    <property type="evidence" value="ECO:0007669"/>
    <property type="project" value="InterPro"/>
</dbReference>
<evidence type="ECO:0000313" key="7">
    <source>
        <dbReference type="EMBL" id="GMR39887.1"/>
    </source>
</evidence>
<feature type="region of interest" description="Disordered" evidence="6">
    <location>
        <begin position="1"/>
        <end position="21"/>
    </location>
</feature>
<evidence type="ECO:0000256" key="4">
    <source>
        <dbReference type="ARBA" id="ARBA00023163"/>
    </source>
</evidence>
<dbReference type="GO" id="GO:0051123">
    <property type="term" value="P:RNA polymerase II preinitiation complex assembly"/>
    <property type="evidence" value="ECO:0007669"/>
    <property type="project" value="TreeGrafter"/>
</dbReference>
<evidence type="ECO:0000256" key="3">
    <source>
        <dbReference type="ARBA" id="ARBA00023015"/>
    </source>
</evidence>
<proteinExistence type="inferred from homology"/>
<keyword evidence="5" id="KW-0539">Nucleus</keyword>
<dbReference type="Gene3D" id="1.10.20.10">
    <property type="entry name" value="Histone, subunit A"/>
    <property type="match status" value="1"/>
</dbReference>
<dbReference type="CDD" id="cd07979">
    <property type="entry name" value="HFD_TAF9"/>
    <property type="match status" value="1"/>
</dbReference>
<feature type="compositionally biased region" description="Basic and acidic residues" evidence="6">
    <location>
        <begin position="178"/>
        <end position="187"/>
    </location>
</feature>
<keyword evidence="4" id="KW-0804">Transcription</keyword>
<comment type="similarity">
    <text evidence="2">Belongs to the TAF9 family.</text>
</comment>
<dbReference type="PANTHER" id="PTHR48068">
    <property type="entry name" value="TAF9 RNA POLYMERASE II, TATA BOX-BINDING PROTEIN (TBP)-ASSOCIATED FACTOR"/>
    <property type="match status" value="1"/>
</dbReference>
<dbReference type="GO" id="GO:0005669">
    <property type="term" value="C:transcription factor TFIID complex"/>
    <property type="evidence" value="ECO:0007669"/>
    <property type="project" value="TreeGrafter"/>
</dbReference>
<evidence type="ECO:0000256" key="2">
    <source>
        <dbReference type="ARBA" id="ARBA00007646"/>
    </source>
</evidence>
<dbReference type="SUPFAM" id="SSF47113">
    <property type="entry name" value="Histone-fold"/>
    <property type="match status" value="1"/>
</dbReference>
<dbReference type="GO" id="GO:0016251">
    <property type="term" value="F:RNA polymerase II general transcription initiation factor activity"/>
    <property type="evidence" value="ECO:0007669"/>
    <property type="project" value="TreeGrafter"/>
</dbReference>
<dbReference type="InterPro" id="IPR051431">
    <property type="entry name" value="TFIID_subunit_9"/>
</dbReference>
<gene>
    <name evidence="7" type="ORF">PMAYCL1PPCAC_10082</name>
</gene>
<feature type="compositionally biased region" description="Low complexity" evidence="6">
    <location>
        <begin position="9"/>
        <end position="19"/>
    </location>
</feature>
<feature type="region of interest" description="Disordered" evidence="6">
    <location>
        <begin position="135"/>
        <end position="201"/>
    </location>
</feature>
<dbReference type="PANTHER" id="PTHR48068:SF4">
    <property type="entry name" value="TATA-BOX BINDING PROTEIN ASSOCIATED FACTOR 9"/>
    <property type="match status" value="1"/>
</dbReference>
<evidence type="ECO:0000256" key="1">
    <source>
        <dbReference type="ARBA" id="ARBA00004123"/>
    </source>
</evidence>
<dbReference type="InterPro" id="IPR003162">
    <property type="entry name" value="TFIID-31"/>
</dbReference>
<sequence length="201" mass="22242">LFLSGPTMGSKESGSGSSSDVARMEQLLRDAGVTEYEPRVVAQLLEIAHMATRRVLESARAVSAHCEKAAIDENDVQIALEFTKILVNQSAERERLIKMAAERNAQPLPAIRHNFGLKLPNDRFCLLQPNVEWRAEKRPEEETERAGGGGPQHQPTSFSSMGGGGHQSMQQQVRGMGRAKEEVRPEHVSNMLKRPAPDDYD</sequence>
<comment type="caution">
    <text evidence="7">The sequence shown here is derived from an EMBL/GenBank/DDBJ whole genome shotgun (WGS) entry which is preliminary data.</text>
</comment>
<evidence type="ECO:0000256" key="5">
    <source>
        <dbReference type="ARBA" id="ARBA00023242"/>
    </source>
</evidence>
<name>A0AAN5CDT5_9BILA</name>
<keyword evidence="8" id="KW-1185">Reference proteome</keyword>
<protein>
    <submittedName>
        <fullName evidence="7">Uncharacterized protein</fullName>
    </submittedName>
</protein>
<dbReference type="EMBL" id="BTRK01000003">
    <property type="protein sequence ID" value="GMR39887.1"/>
    <property type="molecule type" value="Genomic_DNA"/>
</dbReference>
<reference evidence="8" key="1">
    <citation type="submission" date="2022-10" db="EMBL/GenBank/DDBJ databases">
        <title>Genome assembly of Pristionchus species.</title>
        <authorList>
            <person name="Yoshida K."/>
            <person name="Sommer R.J."/>
        </authorList>
    </citation>
    <scope>NUCLEOTIDE SEQUENCE [LARGE SCALE GENOMIC DNA]</scope>
    <source>
        <strain evidence="8">RS5460</strain>
    </source>
</reference>
<dbReference type="AlphaFoldDB" id="A0AAN5CDT5"/>
<keyword evidence="3" id="KW-0805">Transcription regulation</keyword>
<organism evidence="7 8">
    <name type="scientific">Pristionchus mayeri</name>
    <dbReference type="NCBI Taxonomy" id="1317129"/>
    <lineage>
        <taxon>Eukaryota</taxon>
        <taxon>Metazoa</taxon>
        <taxon>Ecdysozoa</taxon>
        <taxon>Nematoda</taxon>
        <taxon>Chromadorea</taxon>
        <taxon>Rhabditida</taxon>
        <taxon>Rhabditina</taxon>
        <taxon>Diplogasteromorpha</taxon>
        <taxon>Diplogasteroidea</taxon>
        <taxon>Neodiplogasteridae</taxon>
        <taxon>Pristionchus</taxon>
    </lineage>
</organism>
<feature type="non-terminal residue" evidence="7">
    <location>
        <position position="1"/>
    </location>
</feature>
<accession>A0AAN5CDT5</accession>
<dbReference type="GO" id="GO:0000124">
    <property type="term" value="C:SAGA complex"/>
    <property type="evidence" value="ECO:0007669"/>
    <property type="project" value="TreeGrafter"/>
</dbReference>